<gene>
    <name evidence="12" type="ORF">HYG86_02545</name>
</gene>
<evidence type="ECO:0000256" key="3">
    <source>
        <dbReference type="ARBA" id="ARBA00022676"/>
    </source>
</evidence>
<evidence type="ECO:0000256" key="2">
    <source>
        <dbReference type="ARBA" id="ARBA00005992"/>
    </source>
</evidence>
<dbReference type="EMBL" id="CP058559">
    <property type="protein sequence ID" value="QNO13714.1"/>
    <property type="molecule type" value="Genomic_DNA"/>
</dbReference>
<dbReference type="GO" id="GO:0071555">
    <property type="term" value="P:cell wall organization"/>
    <property type="evidence" value="ECO:0007669"/>
    <property type="project" value="UniProtKB-UniRule"/>
</dbReference>
<feature type="active site" description="Nucleophile" evidence="9">
    <location>
        <position position="222"/>
    </location>
</feature>
<dbReference type="Gene3D" id="2.40.440.10">
    <property type="entry name" value="L,D-transpeptidase catalytic domain-like"/>
    <property type="match status" value="1"/>
</dbReference>
<proteinExistence type="inferred from homology"/>
<keyword evidence="6 9" id="KW-0133">Cell shape</keyword>
<dbReference type="InterPro" id="IPR050979">
    <property type="entry name" value="LD-transpeptidase"/>
</dbReference>
<comment type="similarity">
    <text evidence="2">Belongs to the YkuD family.</text>
</comment>
<dbReference type="GO" id="GO:0018104">
    <property type="term" value="P:peptidoglycan-protein cross-linking"/>
    <property type="evidence" value="ECO:0007669"/>
    <property type="project" value="TreeGrafter"/>
</dbReference>
<dbReference type="RefSeq" id="WP_213167381.1">
    <property type="nucleotide sequence ID" value="NZ_CP058559.1"/>
</dbReference>
<protein>
    <submittedName>
        <fullName evidence="12">Peptidoglycan-binding protein</fullName>
    </submittedName>
</protein>
<dbReference type="GO" id="GO:0071972">
    <property type="term" value="F:peptidoglycan L,D-transpeptidase activity"/>
    <property type="evidence" value="ECO:0007669"/>
    <property type="project" value="TreeGrafter"/>
</dbReference>
<dbReference type="Pfam" id="PF03734">
    <property type="entry name" value="YkuD"/>
    <property type="match status" value="1"/>
</dbReference>
<keyword evidence="4" id="KW-0808">Transferase</keyword>
<evidence type="ECO:0000313" key="12">
    <source>
        <dbReference type="EMBL" id="QNO13714.1"/>
    </source>
</evidence>
<keyword evidence="8 9" id="KW-0961">Cell wall biogenesis/degradation</keyword>
<keyword evidence="13" id="KW-1185">Reference proteome</keyword>
<evidence type="ECO:0000256" key="9">
    <source>
        <dbReference type="PROSITE-ProRule" id="PRU01373"/>
    </source>
</evidence>
<dbReference type="PANTHER" id="PTHR30582:SF24">
    <property type="entry name" value="L,D-TRANSPEPTIDASE ERFK_SRFK-RELATED"/>
    <property type="match status" value="1"/>
</dbReference>
<dbReference type="PANTHER" id="PTHR30582">
    <property type="entry name" value="L,D-TRANSPEPTIDASE"/>
    <property type="match status" value="1"/>
</dbReference>
<sequence>MFLVLNKEKLIFYFIIVLLLVVVGFGVLFSLDKAIKPTTAGIDHMCVCETDRVLIPQDPPLQGHDVAEIQIQLERMGYYDGEINGVYTGSIVEAVRSAQQDLGIEPDGIVNVELLEALYIGDTHTETEEKEPPKGELKIVVDIDKFKLTLYSDGEEYVTFPITIGTAKDPSPVGDWTIVDKSYMPNNGFGTRWMRLSCPWGGYGIHGTNNPGAIGHAQSAGCIRLYNKDVERLYEWVEVGTPVSVISDRWPPTFRTEYKKGMVGQDVVYVQRALRDYGFSPGGGTSKFLDETEKQVKNFQRHYRLPETGIVDENMIYLLGLR</sequence>
<keyword evidence="5" id="KW-0378">Hydrolase</keyword>
<dbReference type="PROSITE" id="PS52029">
    <property type="entry name" value="LD_TPASE"/>
    <property type="match status" value="1"/>
</dbReference>
<accession>A0A7G9W4V2</accession>
<keyword evidence="10" id="KW-0472">Membrane</keyword>
<feature type="transmembrane region" description="Helical" evidence="10">
    <location>
        <begin position="12"/>
        <end position="31"/>
    </location>
</feature>
<dbReference type="KEGG" id="acae:HYG86_02545"/>
<dbReference type="InterPro" id="IPR036365">
    <property type="entry name" value="PGBD-like_sf"/>
</dbReference>
<evidence type="ECO:0000259" key="11">
    <source>
        <dbReference type="PROSITE" id="PS52029"/>
    </source>
</evidence>
<dbReference type="InterPro" id="IPR002477">
    <property type="entry name" value="Peptidoglycan-bd-like"/>
</dbReference>
<dbReference type="CDD" id="cd16913">
    <property type="entry name" value="YkuD_like"/>
    <property type="match status" value="1"/>
</dbReference>
<evidence type="ECO:0000256" key="7">
    <source>
        <dbReference type="ARBA" id="ARBA00022984"/>
    </source>
</evidence>
<organism evidence="12 13">
    <name type="scientific">Alkalicella caledoniensis</name>
    <dbReference type="NCBI Taxonomy" id="2731377"/>
    <lineage>
        <taxon>Bacteria</taxon>
        <taxon>Bacillati</taxon>
        <taxon>Bacillota</taxon>
        <taxon>Clostridia</taxon>
        <taxon>Eubacteriales</taxon>
        <taxon>Proteinivoracaceae</taxon>
        <taxon>Alkalicella</taxon>
    </lineage>
</organism>
<dbReference type="Gene3D" id="1.10.101.10">
    <property type="entry name" value="PGBD-like superfamily/PGBD"/>
    <property type="match status" value="2"/>
</dbReference>
<comment type="pathway">
    <text evidence="1 9">Cell wall biogenesis; peptidoglycan biosynthesis.</text>
</comment>
<dbReference type="Proteomes" id="UP000516160">
    <property type="component" value="Chromosome"/>
</dbReference>
<name>A0A7G9W4V2_ALKCA</name>
<keyword evidence="3" id="KW-0328">Glycosyltransferase</keyword>
<dbReference type="Pfam" id="PF01471">
    <property type="entry name" value="PG_binding_1"/>
    <property type="match status" value="2"/>
</dbReference>
<dbReference type="InterPro" id="IPR005490">
    <property type="entry name" value="LD_TPept_cat_dom"/>
</dbReference>
<dbReference type="AlphaFoldDB" id="A0A7G9W4V2"/>
<evidence type="ECO:0000256" key="10">
    <source>
        <dbReference type="SAM" id="Phobius"/>
    </source>
</evidence>
<dbReference type="SUPFAM" id="SSF141523">
    <property type="entry name" value="L,D-transpeptidase catalytic domain-like"/>
    <property type="match status" value="1"/>
</dbReference>
<dbReference type="UniPathway" id="UPA00219"/>
<feature type="active site" description="Proton donor/acceptor" evidence="9">
    <location>
        <position position="206"/>
    </location>
</feature>
<evidence type="ECO:0000313" key="13">
    <source>
        <dbReference type="Proteomes" id="UP000516160"/>
    </source>
</evidence>
<evidence type="ECO:0000256" key="8">
    <source>
        <dbReference type="ARBA" id="ARBA00023316"/>
    </source>
</evidence>
<evidence type="ECO:0000256" key="1">
    <source>
        <dbReference type="ARBA" id="ARBA00004752"/>
    </source>
</evidence>
<feature type="domain" description="L,D-TPase catalytic" evidence="11">
    <location>
        <begin position="137"/>
        <end position="246"/>
    </location>
</feature>
<dbReference type="GO" id="GO:0016757">
    <property type="term" value="F:glycosyltransferase activity"/>
    <property type="evidence" value="ECO:0007669"/>
    <property type="project" value="UniProtKB-KW"/>
</dbReference>
<dbReference type="GO" id="GO:0005576">
    <property type="term" value="C:extracellular region"/>
    <property type="evidence" value="ECO:0007669"/>
    <property type="project" value="TreeGrafter"/>
</dbReference>
<evidence type="ECO:0000256" key="4">
    <source>
        <dbReference type="ARBA" id="ARBA00022679"/>
    </source>
</evidence>
<dbReference type="InterPro" id="IPR038063">
    <property type="entry name" value="Transpep_catalytic_dom"/>
</dbReference>
<keyword evidence="10" id="KW-0812">Transmembrane</keyword>
<evidence type="ECO:0000256" key="6">
    <source>
        <dbReference type="ARBA" id="ARBA00022960"/>
    </source>
</evidence>
<keyword evidence="10" id="KW-1133">Transmembrane helix</keyword>
<dbReference type="InterPro" id="IPR036366">
    <property type="entry name" value="PGBDSf"/>
</dbReference>
<evidence type="ECO:0000256" key="5">
    <source>
        <dbReference type="ARBA" id="ARBA00022801"/>
    </source>
</evidence>
<reference evidence="12 13" key="1">
    <citation type="submission" date="2020-07" db="EMBL/GenBank/DDBJ databases">
        <title>Alkalicella. sp. LB2 genome.</title>
        <authorList>
            <person name="Postec A."/>
            <person name="Quemeneur M."/>
        </authorList>
    </citation>
    <scope>NUCLEOTIDE SEQUENCE [LARGE SCALE GENOMIC DNA]</scope>
    <source>
        <strain evidence="12 13">LB2</strain>
    </source>
</reference>
<dbReference type="SUPFAM" id="SSF47090">
    <property type="entry name" value="PGBD-like"/>
    <property type="match status" value="2"/>
</dbReference>
<keyword evidence="7 9" id="KW-0573">Peptidoglycan synthesis</keyword>
<dbReference type="GO" id="GO:0008360">
    <property type="term" value="P:regulation of cell shape"/>
    <property type="evidence" value="ECO:0007669"/>
    <property type="project" value="UniProtKB-UniRule"/>
</dbReference>